<dbReference type="Pfam" id="PF16276">
    <property type="entry name" value="NPM1-C"/>
    <property type="match status" value="1"/>
</dbReference>
<evidence type="ECO:0000313" key="4">
    <source>
        <dbReference type="Proteomes" id="UP000645828"/>
    </source>
</evidence>
<sequence length="119" mass="13419">MESDLLLEVVARSKRKASVSKCKCNTPAKNRQKSNQNAKDSKPLTVRSKGKESLKKKKKKKKKNKKKQKKSPKTPKEPSSKKGGSLPNLEAKFINYVKSRFWMTDPGGYPRSLAVKEVS</sequence>
<dbReference type="EMBL" id="CAJHUB010000659">
    <property type="protein sequence ID" value="CAD7670565.1"/>
    <property type="molecule type" value="Genomic_DNA"/>
</dbReference>
<feature type="region of interest" description="Disordered" evidence="1">
    <location>
        <begin position="14"/>
        <end position="89"/>
    </location>
</feature>
<dbReference type="Gene3D" id="1.10.10.2100">
    <property type="match status" value="1"/>
</dbReference>
<proteinExistence type="predicted"/>
<feature type="compositionally biased region" description="Basic residues" evidence="1">
    <location>
        <begin position="54"/>
        <end position="73"/>
    </location>
</feature>
<protein>
    <submittedName>
        <fullName evidence="3">(raccoon dog) hypothetical protein</fullName>
    </submittedName>
</protein>
<gene>
    <name evidence="3" type="ORF">NYPRO_LOCUS3360</name>
</gene>
<evidence type="ECO:0000256" key="1">
    <source>
        <dbReference type="SAM" id="MobiDB-lite"/>
    </source>
</evidence>
<name>A0A811Y0I4_NYCPR</name>
<comment type="caution">
    <text evidence="3">The sequence shown here is derived from an EMBL/GenBank/DDBJ whole genome shotgun (WGS) entry which is preliminary data.</text>
</comment>
<accession>A0A811Y0I4</accession>
<dbReference type="InterPro" id="IPR032569">
    <property type="entry name" value="NPM1_C"/>
</dbReference>
<dbReference type="AlphaFoldDB" id="A0A811Y0I4"/>
<dbReference type="GO" id="GO:0003676">
    <property type="term" value="F:nucleic acid binding"/>
    <property type="evidence" value="ECO:0007669"/>
    <property type="project" value="InterPro"/>
</dbReference>
<keyword evidence="4" id="KW-1185">Reference proteome</keyword>
<reference evidence="3" key="1">
    <citation type="submission" date="2020-12" db="EMBL/GenBank/DDBJ databases">
        <authorList>
            <consortium name="Molecular Ecology Group"/>
        </authorList>
    </citation>
    <scope>NUCLEOTIDE SEQUENCE</scope>
    <source>
        <strain evidence="3">TBG_1078</strain>
    </source>
</reference>
<feature type="domain" description="Nucleophosmin C-terminal" evidence="2">
    <location>
        <begin position="79"/>
        <end position="106"/>
    </location>
</feature>
<evidence type="ECO:0000259" key="2">
    <source>
        <dbReference type="Pfam" id="PF16276"/>
    </source>
</evidence>
<evidence type="ECO:0000313" key="3">
    <source>
        <dbReference type="EMBL" id="CAD7670565.1"/>
    </source>
</evidence>
<feature type="compositionally biased region" description="Polar residues" evidence="1">
    <location>
        <begin position="27"/>
        <end position="38"/>
    </location>
</feature>
<dbReference type="Proteomes" id="UP000645828">
    <property type="component" value="Unassembled WGS sequence"/>
</dbReference>
<organism evidence="3 4">
    <name type="scientific">Nyctereutes procyonoides</name>
    <name type="common">Raccoon dog</name>
    <name type="synonym">Canis procyonoides</name>
    <dbReference type="NCBI Taxonomy" id="34880"/>
    <lineage>
        <taxon>Eukaryota</taxon>
        <taxon>Metazoa</taxon>
        <taxon>Chordata</taxon>
        <taxon>Craniata</taxon>
        <taxon>Vertebrata</taxon>
        <taxon>Euteleostomi</taxon>
        <taxon>Mammalia</taxon>
        <taxon>Eutheria</taxon>
        <taxon>Laurasiatheria</taxon>
        <taxon>Carnivora</taxon>
        <taxon>Caniformia</taxon>
        <taxon>Canidae</taxon>
        <taxon>Nyctereutes</taxon>
    </lineage>
</organism>